<dbReference type="InterPro" id="IPR012441">
    <property type="entry name" value="DUF1643"/>
</dbReference>
<evidence type="ECO:0000313" key="1">
    <source>
        <dbReference type="EMBL" id="UPM55592.1"/>
    </source>
</evidence>
<name>A0ABY4JSF3_9BACI</name>
<accession>A0ABY4JSF3</accession>
<dbReference type="RefSeq" id="WP_248268599.1">
    <property type="nucleotide sequence ID" value="NZ_CP096034.1"/>
</dbReference>
<sequence>MSFEDFVNCHSMQINTKAVFDKQNKLMRYSLTRTWDESKKKATLVLLNPCRANHLKSDYILARCLNFFIDYKKGNFGSLELVNLFALMEPDSTKLKGKKCEVGEHNDEAIKLAISNADIIIVGWGSSKRFKWRIKEVLDLLEPYKDKLFNFCDDSNRKDILIHPVILAERHWLEKLNFEALYEWSTKD</sequence>
<proteinExistence type="predicted"/>
<keyword evidence="2" id="KW-1185">Reference proteome</keyword>
<dbReference type="EMBL" id="CP096034">
    <property type="protein sequence ID" value="UPM55592.1"/>
    <property type="molecule type" value="Genomic_DNA"/>
</dbReference>
<dbReference type="Pfam" id="PF07799">
    <property type="entry name" value="DUF1643"/>
    <property type="match status" value="1"/>
</dbReference>
<reference evidence="1 2" key="1">
    <citation type="submission" date="2022-04" db="EMBL/GenBank/DDBJ databases">
        <title>Mechanism of arsenic methylation and mitigation arsenic toxicity by Bacillus sp. LH14 from an Arsenic-Contaminated Paddy Soil.</title>
        <authorList>
            <person name="Wang D."/>
        </authorList>
    </citation>
    <scope>NUCLEOTIDE SEQUENCE [LARGE SCALE GENOMIC DNA]</scope>
    <source>
        <strain evidence="1 2">LH14</strain>
    </source>
</reference>
<dbReference type="Proteomes" id="UP000830639">
    <property type="component" value="Chromosome"/>
</dbReference>
<evidence type="ECO:0000313" key="2">
    <source>
        <dbReference type="Proteomes" id="UP000830639"/>
    </source>
</evidence>
<organism evidence="1 2">
    <name type="scientific">Gottfriedia acidiceleris</name>
    <dbReference type="NCBI Taxonomy" id="371036"/>
    <lineage>
        <taxon>Bacteria</taxon>
        <taxon>Bacillati</taxon>
        <taxon>Bacillota</taxon>
        <taxon>Bacilli</taxon>
        <taxon>Bacillales</taxon>
        <taxon>Bacillaceae</taxon>
        <taxon>Gottfriedia</taxon>
    </lineage>
</organism>
<gene>
    <name evidence="1" type="ORF">MY490_07085</name>
</gene>
<protein>
    <submittedName>
        <fullName evidence="1">DUF1643 domain-containing protein</fullName>
    </submittedName>
</protein>